<feature type="region of interest" description="Disordered" evidence="1">
    <location>
        <begin position="436"/>
        <end position="489"/>
    </location>
</feature>
<organism evidence="2 3">
    <name type="scientific">Trichoderma gamsii</name>
    <dbReference type="NCBI Taxonomy" id="398673"/>
    <lineage>
        <taxon>Eukaryota</taxon>
        <taxon>Fungi</taxon>
        <taxon>Dikarya</taxon>
        <taxon>Ascomycota</taxon>
        <taxon>Pezizomycotina</taxon>
        <taxon>Sordariomycetes</taxon>
        <taxon>Hypocreomycetidae</taxon>
        <taxon>Hypocreales</taxon>
        <taxon>Hypocreaceae</taxon>
        <taxon>Trichoderma</taxon>
    </lineage>
</organism>
<feature type="region of interest" description="Disordered" evidence="1">
    <location>
        <begin position="226"/>
        <end position="273"/>
    </location>
</feature>
<evidence type="ECO:0000313" key="3">
    <source>
        <dbReference type="Proteomes" id="UP000236546"/>
    </source>
</evidence>
<feature type="compositionally biased region" description="Polar residues" evidence="1">
    <location>
        <begin position="646"/>
        <end position="655"/>
    </location>
</feature>
<feature type="region of interest" description="Disordered" evidence="1">
    <location>
        <begin position="624"/>
        <end position="689"/>
    </location>
</feature>
<reference evidence="2 3" key="1">
    <citation type="submission" date="2017-02" db="EMBL/GenBank/DDBJ databases">
        <title>Genomes of Trichoderma spp. with biocontrol activity.</title>
        <authorList>
            <person name="Gardiner D."/>
            <person name="Kazan K."/>
            <person name="Vos C."/>
            <person name="Harvey P."/>
        </authorList>
    </citation>
    <scope>NUCLEOTIDE SEQUENCE [LARGE SCALE GENOMIC DNA]</scope>
    <source>
        <strain evidence="2 3">A5MH</strain>
    </source>
</reference>
<feature type="region of interest" description="Disordered" evidence="1">
    <location>
        <begin position="1"/>
        <end position="151"/>
    </location>
</feature>
<accession>A0A2K0TH77</accession>
<feature type="compositionally biased region" description="Polar residues" evidence="1">
    <location>
        <begin position="103"/>
        <end position="124"/>
    </location>
</feature>
<feature type="compositionally biased region" description="Basic residues" evidence="1">
    <location>
        <begin position="805"/>
        <end position="819"/>
    </location>
</feature>
<feature type="compositionally biased region" description="Low complexity" evidence="1">
    <location>
        <begin position="665"/>
        <end position="675"/>
    </location>
</feature>
<feature type="compositionally biased region" description="Polar residues" evidence="1">
    <location>
        <begin position="450"/>
        <end position="469"/>
    </location>
</feature>
<feature type="region of interest" description="Disordered" evidence="1">
    <location>
        <begin position="180"/>
        <end position="205"/>
    </location>
</feature>
<comment type="caution">
    <text evidence="2">The sequence shown here is derived from an EMBL/GenBank/DDBJ whole genome shotgun (WGS) entry which is preliminary data.</text>
</comment>
<feature type="region of interest" description="Disordered" evidence="1">
    <location>
        <begin position="377"/>
        <end position="402"/>
    </location>
</feature>
<feature type="compositionally biased region" description="Basic and acidic residues" evidence="1">
    <location>
        <begin position="75"/>
        <end position="93"/>
    </location>
</feature>
<name>A0A2K0TH77_9HYPO</name>
<proteinExistence type="predicted"/>
<sequence>MGNTTSAEAPRKAPQKLSKPRAASHGAMPRPRNPTGAAASSSTRMSESYLAASLPFSSRDSPNIAGGSNEASEPYVERLYEPSRRLSRRESDYMRSPVLPESPISNTRSHSLYSNSGASNQMRRASSVMHSDPERRLSRTQSWHGNRIERGRSPQSELLQFYESQQLARTSSEFLQELQAAAMRSQSQSDVHQDRRASSVARTSLPRTTSDLSFYAPMRRRSVIQTPGVATRPRRDDMLSVPDRSSSRKSQPVFGDDPFTFQPSSKASKHISMPHMPIGFVPLERAATPRESDYRQLGGMKFGSLKIMNGSPPSSPQDIIKQQRQQDRESGPGLESSSAIVSDDLGIELNMARRKQRHSVIGSVAESRALASISGFKVNEKPSQSSSQKAETLENLMPSPLSKVPSPLQGHLDRAVNDGALGKAREAVGRTNSGFYSITSSESSHRPSLKNDSGYSSNVSERSFLSSSNADEKGSARSLQTRRRTLEQPAMAPILNADAIKKHSRVYKPFVREERSSAATKDLPRGATGSTTEIGRSRVKRGDKSYRLTSSSFSPSHKMGASSATLNTIMSVDNLASSDNVAVSGHSLLEVGAGIGGDGSLKKRRSLRRVAEAATSRMSSLNLNRRKSAAGNMTPSATEKRKRATSLANGNTSAAVSGKSMPAAVVSQSPKSPKVSNREVRNSAVKGRASAPELRVAIPTPHVNRSTDHRPVHATIRTPSPRTPRFRGVMDSGVPPPIPLQFRAPNFDALPALAIPNNSPNWPLIQSQGSWDRTQPQGVPVGYATQRSPARHRVNESPISPRHSQATRHQHPTYRGVRI</sequence>
<dbReference type="Proteomes" id="UP000236546">
    <property type="component" value="Unassembled WGS sequence"/>
</dbReference>
<feature type="compositionally biased region" description="Polar residues" evidence="1">
    <location>
        <begin position="381"/>
        <end position="390"/>
    </location>
</feature>
<protein>
    <recommendedName>
        <fullName evidence="4">Proteophosphoglycan ppg4</fullName>
    </recommendedName>
</protein>
<feature type="region of interest" description="Disordered" evidence="1">
    <location>
        <begin position="786"/>
        <end position="819"/>
    </location>
</feature>
<evidence type="ECO:0008006" key="4">
    <source>
        <dbReference type="Google" id="ProtNLM"/>
    </source>
</evidence>
<feature type="region of interest" description="Disordered" evidence="1">
    <location>
        <begin position="515"/>
        <end position="560"/>
    </location>
</feature>
<feature type="region of interest" description="Disordered" evidence="1">
    <location>
        <begin position="306"/>
        <end position="339"/>
    </location>
</feature>
<evidence type="ECO:0000256" key="1">
    <source>
        <dbReference type="SAM" id="MobiDB-lite"/>
    </source>
</evidence>
<gene>
    <name evidence="2" type="ORF">TGAMA5MH_03290</name>
</gene>
<dbReference type="OrthoDB" id="5341904at2759"/>
<dbReference type="EMBL" id="MTYH01000027">
    <property type="protein sequence ID" value="PNP44877.1"/>
    <property type="molecule type" value="Genomic_DNA"/>
</dbReference>
<dbReference type="AlphaFoldDB" id="A0A2K0TH77"/>
<evidence type="ECO:0000313" key="2">
    <source>
        <dbReference type="EMBL" id="PNP44877.1"/>
    </source>
</evidence>